<protein>
    <recommendedName>
        <fullName evidence="1">GIY-YIG domain-containing protein</fullName>
    </recommendedName>
</protein>
<dbReference type="PROSITE" id="PS50164">
    <property type="entry name" value="GIY_YIG"/>
    <property type="match status" value="1"/>
</dbReference>
<keyword evidence="3" id="KW-1185">Reference proteome</keyword>
<dbReference type="Proteomes" id="UP000231823">
    <property type="component" value="Chromosome"/>
</dbReference>
<dbReference type="OrthoDB" id="389314at2"/>
<organism evidence="2 3">
    <name type="scientific">Spiroplasma floricola 23-6</name>
    <dbReference type="NCBI Taxonomy" id="1336749"/>
    <lineage>
        <taxon>Bacteria</taxon>
        <taxon>Bacillati</taxon>
        <taxon>Mycoplasmatota</taxon>
        <taxon>Mollicutes</taxon>
        <taxon>Entomoplasmatales</taxon>
        <taxon>Spiroplasmataceae</taxon>
        <taxon>Spiroplasma</taxon>
    </lineage>
</organism>
<gene>
    <name evidence="2" type="ORF">SFLOR_v1c10700</name>
</gene>
<name>A0A2K8SFA2_9MOLU</name>
<evidence type="ECO:0000313" key="2">
    <source>
        <dbReference type="EMBL" id="AUB32116.1"/>
    </source>
</evidence>
<dbReference type="RefSeq" id="WP_100917063.1">
    <property type="nucleotide sequence ID" value="NZ_CP025057.1"/>
</dbReference>
<dbReference type="KEGG" id="sfz:SFLOR_v1c10700"/>
<accession>A0A2K8SFA2</accession>
<dbReference type="SUPFAM" id="SSF82771">
    <property type="entry name" value="GIY-YIG endonuclease"/>
    <property type="match status" value="1"/>
</dbReference>
<dbReference type="AlphaFoldDB" id="A0A2K8SFA2"/>
<dbReference type="EMBL" id="CP025057">
    <property type="protein sequence ID" value="AUB32116.1"/>
    <property type="molecule type" value="Genomic_DNA"/>
</dbReference>
<dbReference type="Gene3D" id="3.40.1440.10">
    <property type="entry name" value="GIY-YIG endonuclease"/>
    <property type="match status" value="1"/>
</dbReference>
<evidence type="ECO:0000259" key="1">
    <source>
        <dbReference type="PROSITE" id="PS50164"/>
    </source>
</evidence>
<dbReference type="Pfam" id="PF01541">
    <property type="entry name" value="GIY-YIG"/>
    <property type="match status" value="1"/>
</dbReference>
<dbReference type="SMART" id="SM00465">
    <property type="entry name" value="GIYc"/>
    <property type="match status" value="1"/>
</dbReference>
<feature type="domain" description="GIY-YIG" evidence="1">
    <location>
        <begin position="54"/>
        <end position="143"/>
    </location>
</feature>
<proteinExistence type="predicted"/>
<dbReference type="InterPro" id="IPR000305">
    <property type="entry name" value="GIY-YIG_endonuc"/>
</dbReference>
<sequence>MKLADQFKIISKIKNSSNLDVRSLSEIYLLEIINKLLENKKSLKFDELNKMDNKKPGVYLLYSIVNNKLRFCYIGESVNVKERFKQHIKGYANKKNKMYSIMNKRVEEIKDINFVFLDEIEDQNDRLKRETYYIYTTKSKHFSLNTKLVNRKLRCPNGHGLVKGSLSYDKNKDHIHLIVYGICKNKTCKIKFKIN</sequence>
<reference evidence="2 3" key="1">
    <citation type="submission" date="2017-12" db="EMBL/GenBank/DDBJ databases">
        <title>Complete genome sequence of Spiroplasma floricola 23-6 (ATCC 29989).</title>
        <authorList>
            <person name="Tsai Y.-M."/>
            <person name="Wu P.-S."/>
            <person name="Lo W.-S."/>
            <person name="Kuo C.-H."/>
        </authorList>
    </citation>
    <scope>NUCLEOTIDE SEQUENCE [LARGE SCALE GENOMIC DNA]</scope>
    <source>
        <strain evidence="2 3">23-6</strain>
    </source>
</reference>
<dbReference type="InterPro" id="IPR035901">
    <property type="entry name" value="GIY-YIG_endonuc_sf"/>
</dbReference>
<evidence type="ECO:0000313" key="3">
    <source>
        <dbReference type="Proteomes" id="UP000231823"/>
    </source>
</evidence>